<dbReference type="InterPro" id="IPR036895">
    <property type="entry name" value="Uracil-DNA_glycosylase-like_sf"/>
</dbReference>
<dbReference type="Gene3D" id="3.40.470.10">
    <property type="entry name" value="Uracil-DNA glycosylase-like domain"/>
    <property type="match status" value="2"/>
</dbReference>
<keyword evidence="3" id="KW-0378">Hydrolase</keyword>
<organism evidence="8">
    <name type="scientific">Neospora caninum (strain Liverpool)</name>
    <dbReference type="NCBI Taxonomy" id="572307"/>
    <lineage>
        <taxon>Eukaryota</taxon>
        <taxon>Sar</taxon>
        <taxon>Alveolata</taxon>
        <taxon>Apicomplexa</taxon>
        <taxon>Conoidasida</taxon>
        <taxon>Coccidia</taxon>
        <taxon>Eucoccidiorida</taxon>
        <taxon>Eimeriorina</taxon>
        <taxon>Sarcocystidae</taxon>
        <taxon>Neospora</taxon>
    </lineage>
</organism>
<keyword evidence="2" id="KW-0227">DNA damage</keyword>
<feature type="compositionally biased region" description="Basic and acidic residues" evidence="6">
    <location>
        <begin position="90"/>
        <end position="103"/>
    </location>
</feature>
<evidence type="ECO:0000256" key="4">
    <source>
        <dbReference type="ARBA" id="ARBA00023204"/>
    </source>
</evidence>
<dbReference type="EMBL" id="LN714474">
    <property type="protein sequence ID" value="CEL64203.1"/>
    <property type="molecule type" value="Genomic_DNA"/>
</dbReference>
<sequence>MAPTKKRAGEFLSLADKKRPAIASSARPPSTARKGPVRTVTLSSFFSAKTNTSGKEQVYGTKPMTGASACQLATTASSGDLQREQLSAETRQEEQIGEGEKSVDSASLVKVPTGTLLVDPDGEMREPSEAAALWRQTLGDCWFDALKEELRLPYFRDCMQFIRRERQKYRVYPPPHLVFNAFKQTPLNAVKVVVVGQDPYHQPRQAMLMDPHTNRISSFVHGDLTAWASQGVFLLNSLLTVRESTPMSHRTAGWDRFTTKVIDVINTRREGVVFLLWGKPAQKKSAGVSRSRHRVLESGHPSPLSVRFFQGCQHFLRCNELLKSMGKEEVSFAPSP</sequence>
<dbReference type="PANTHER" id="PTHR11264">
    <property type="entry name" value="URACIL-DNA GLYCOSYLASE"/>
    <property type="match status" value="1"/>
</dbReference>
<evidence type="ECO:0000256" key="2">
    <source>
        <dbReference type="ARBA" id="ARBA00022763"/>
    </source>
</evidence>
<dbReference type="SUPFAM" id="SSF52141">
    <property type="entry name" value="Uracil-DNA glycosylase-like"/>
    <property type="match status" value="1"/>
</dbReference>
<reference evidence="8" key="1">
    <citation type="journal article" date="2015" name="PLoS ONE">
        <title>Comprehensive Evaluation of Toxoplasma gondii VEG and Neospora caninum LIV Genomes with Tachyzoite Stage Transcriptome and Proteome Defines Novel Transcript Features.</title>
        <authorList>
            <person name="Ramaprasad A."/>
            <person name="Mourier T."/>
            <person name="Naeem R."/>
            <person name="Malas T.B."/>
            <person name="Moussa E."/>
            <person name="Panigrahi A."/>
            <person name="Vermont S.J."/>
            <person name="Otto T.D."/>
            <person name="Wastling J."/>
            <person name="Pain A."/>
        </authorList>
    </citation>
    <scope>NUCLEOTIDE SEQUENCE</scope>
    <source>
        <strain evidence="8">Liverpool</strain>
    </source>
</reference>
<feature type="region of interest" description="Disordered" evidence="6">
    <location>
        <begin position="1"/>
        <end position="38"/>
    </location>
</feature>
<dbReference type="InterPro" id="IPR005122">
    <property type="entry name" value="Uracil-DNA_glycosylase-like"/>
</dbReference>
<dbReference type="CDD" id="cd10027">
    <property type="entry name" value="UDG-F1-like"/>
    <property type="match status" value="1"/>
</dbReference>
<dbReference type="SMART" id="SM00986">
    <property type="entry name" value="UDG"/>
    <property type="match status" value="1"/>
</dbReference>
<dbReference type="PANTHER" id="PTHR11264:SF0">
    <property type="entry name" value="URACIL-DNA GLYCOSYLASE"/>
    <property type="match status" value="1"/>
</dbReference>
<dbReference type="SMART" id="SM00987">
    <property type="entry name" value="UreE_C"/>
    <property type="match status" value="1"/>
</dbReference>
<evidence type="ECO:0000313" key="8">
    <source>
        <dbReference type="EMBL" id="CEL64203.1"/>
    </source>
</evidence>
<evidence type="ECO:0000256" key="1">
    <source>
        <dbReference type="ARBA" id="ARBA00008184"/>
    </source>
</evidence>
<dbReference type="PROSITE" id="PS00130">
    <property type="entry name" value="U_DNA_GLYCOSYLASE"/>
    <property type="match status" value="1"/>
</dbReference>
<dbReference type="InterPro" id="IPR018085">
    <property type="entry name" value="Ura-DNA_Glyclase_AS"/>
</dbReference>
<evidence type="ECO:0000256" key="3">
    <source>
        <dbReference type="ARBA" id="ARBA00022801"/>
    </source>
</evidence>
<protein>
    <submittedName>
        <fullName evidence="8">Uracil-DNA glycosylase</fullName>
    </submittedName>
</protein>
<accession>A0A0F7U308</accession>
<feature type="active site" description="Proton acceptor" evidence="5">
    <location>
        <position position="198"/>
    </location>
</feature>
<comment type="similarity">
    <text evidence="1">Belongs to the uracil-DNA glycosylase (UDG) superfamily. UNG family.</text>
</comment>
<dbReference type="GO" id="GO:0005739">
    <property type="term" value="C:mitochondrion"/>
    <property type="evidence" value="ECO:0007669"/>
    <property type="project" value="TreeGrafter"/>
</dbReference>
<name>A0A0F7U308_NEOCL</name>
<dbReference type="GO" id="GO:0097510">
    <property type="term" value="P:base-excision repair, AP site formation via deaminated base removal"/>
    <property type="evidence" value="ECO:0007669"/>
    <property type="project" value="TreeGrafter"/>
</dbReference>
<evidence type="ECO:0000259" key="7">
    <source>
        <dbReference type="SMART" id="SM00986"/>
    </source>
</evidence>
<evidence type="ECO:0000256" key="5">
    <source>
        <dbReference type="PROSITE-ProRule" id="PRU10072"/>
    </source>
</evidence>
<dbReference type="InterPro" id="IPR002043">
    <property type="entry name" value="UDG_fam1"/>
</dbReference>
<feature type="region of interest" description="Disordered" evidence="6">
    <location>
        <begin position="75"/>
        <end position="104"/>
    </location>
</feature>
<feature type="compositionally biased region" description="Polar residues" evidence="6">
    <location>
        <begin position="75"/>
        <end position="89"/>
    </location>
</feature>
<proteinExistence type="inferred from homology"/>
<dbReference type="Pfam" id="PF03167">
    <property type="entry name" value="UDG"/>
    <property type="match status" value="1"/>
</dbReference>
<dbReference type="GO" id="GO:0004844">
    <property type="term" value="F:uracil DNA N-glycosylase activity"/>
    <property type="evidence" value="ECO:0007669"/>
    <property type="project" value="InterPro"/>
</dbReference>
<dbReference type="AlphaFoldDB" id="A0A0F7U308"/>
<dbReference type="GO" id="GO:0005634">
    <property type="term" value="C:nucleus"/>
    <property type="evidence" value="ECO:0007669"/>
    <property type="project" value="TreeGrafter"/>
</dbReference>
<gene>
    <name evidence="8" type="ORF">BN1204_001137_1</name>
</gene>
<feature type="domain" description="Uracil-DNA glycosylase-like" evidence="7">
    <location>
        <begin position="183"/>
        <end position="322"/>
    </location>
</feature>
<evidence type="ECO:0000256" key="6">
    <source>
        <dbReference type="SAM" id="MobiDB-lite"/>
    </source>
</evidence>
<keyword evidence="4" id="KW-0234">DNA repair</keyword>